<organism evidence="2 3">
    <name type="scientific">Psilocybe cf. subviscida</name>
    <dbReference type="NCBI Taxonomy" id="2480587"/>
    <lineage>
        <taxon>Eukaryota</taxon>
        <taxon>Fungi</taxon>
        <taxon>Dikarya</taxon>
        <taxon>Basidiomycota</taxon>
        <taxon>Agaricomycotina</taxon>
        <taxon>Agaricomycetes</taxon>
        <taxon>Agaricomycetidae</taxon>
        <taxon>Agaricales</taxon>
        <taxon>Agaricineae</taxon>
        <taxon>Strophariaceae</taxon>
        <taxon>Psilocybe</taxon>
    </lineage>
</organism>
<accession>A0A8H5BIQ7</accession>
<sequence>MSSESSNASPAQESVPSNSLDNDRNTNKTTKQILFATTAGVKIDGRTIVSTNGKIHPFPTQGVPSGPQDKGHNADKPSDPPVEMILFDTAAEADFEEDITLHLGTENISERVTTLIGVKDASDATIKKGFYGTGSQTLAKEIAEINVRRQMALDVMRMDLAKEKLRLQQKKDSSTELLEPSIQSLNP</sequence>
<feature type="compositionally biased region" description="Basic and acidic residues" evidence="1">
    <location>
        <begin position="69"/>
        <end position="78"/>
    </location>
</feature>
<evidence type="ECO:0000313" key="3">
    <source>
        <dbReference type="Proteomes" id="UP000567179"/>
    </source>
</evidence>
<feature type="region of interest" description="Disordered" evidence="1">
    <location>
        <begin position="166"/>
        <end position="187"/>
    </location>
</feature>
<proteinExistence type="predicted"/>
<gene>
    <name evidence="2" type="ORF">D9619_011289</name>
</gene>
<dbReference type="AlphaFoldDB" id="A0A8H5BIQ7"/>
<feature type="compositionally biased region" description="Polar residues" evidence="1">
    <location>
        <begin position="1"/>
        <end position="20"/>
    </location>
</feature>
<dbReference type="Proteomes" id="UP000567179">
    <property type="component" value="Unassembled WGS sequence"/>
</dbReference>
<protein>
    <submittedName>
        <fullName evidence="2">Uncharacterized protein</fullName>
    </submittedName>
</protein>
<evidence type="ECO:0000313" key="2">
    <source>
        <dbReference type="EMBL" id="KAF5324125.1"/>
    </source>
</evidence>
<feature type="region of interest" description="Disordered" evidence="1">
    <location>
        <begin position="52"/>
        <end position="78"/>
    </location>
</feature>
<comment type="caution">
    <text evidence="2">The sequence shown here is derived from an EMBL/GenBank/DDBJ whole genome shotgun (WGS) entry which is preliminary data.</text>
</comment>
<feature type="region of interest" description="Disordered" evidence="1">
    <location>
        <begin position="1"/>
        <end position="28"/>
    </location>
</feature>
<keyword evidence="3" id="KW-1185">Reference proteome</keyword>
<evidence type="ECO:0000256" key="1">
    <source>
        <dbReference type="SAM" id="MobiDB-lite"/>
    </source>
</evidence>
<name>A0A8H5BIQ7_9AGAR</name>
<reference evidence="2 3" key="1">
    <citation type="journal article" date="2020" name="ISME J.">
        <title>Uncovering the hidden diversity of litter-decomposition mechanisms in mushroom-forming fungi.</title>
        <authorList>
            <person name="Floudas D."/>
            <person name="Bentzer J."/>
            <person name="Ahren D."/>
            <person name="Johansson T."/>
            <person name="Persson P."/>
            <person name="Tunlid A."/>
        </authorList>
    </citation>
    <scope>NUCLEOTIDE SEQUENCE [LARGE SCALE GENOMIC DNA]</scope>
    <source>
        <strain evidence="2 3">CBS 101986</strain>
    </source>
</reference>
<dbReference type="EMBL" id="JAACJJ010000016">
    <property type="protein sequence ID" value="KAF5324125.1"/>
    <property type="molecule type" value="Genomic_DNA"/>
</dbReference>